<keyword evidence="1" id="KW-0472">Membrane</keyword>
<keyword evidence="1" id="KW-1133">Transmembrane helix</keyword>
<organism evidence="2 3">
    <name type="scientific">Hypnocyclicus thermotrophus</name>
    <dbReference type="NCBI Taxonomy" id="1627895"/>
    <lineage>
        <taxon>Bacteria</taxon>
        <taxon>Fusobacteriati</taxon>
        <taxon>Fusobacteriota</taxon>
        <taxon>Fusobacteriia</taxon>
        <taxon>Fusobacteriales</taxon>
        <taxon>Fusobacteriaceae</taxon>
        <taxon>Hypnocyclicus</taxon>
    </lineage>
</organism>
<proteinExistence type="inferred from homology"/>
<sequence>MRNEMLWFILLIINFSFIIFSYKKFGKVGLFTWIPISTVLANIQVMITLQLFGFTATLGNIIYASAFLVTDILSENYGRKEADKAVWIGFFSLIATTIIMNLCLLFLPDNSKNSMDLYNSIKSVFSIMPRIAIASLIAYILSQKHDVWAYHFWKKRFSESNQIWIRNNLSTMISQLIDSTIFVLIAFVGTMPFNIVIEIFLTTYLLKWLVAALDTPFIYIATYLKKNNKINEI</sequence>
<feature type="transmembrane region" description="Helical" evidence="1">
    <location>
        <begin position="176"/>
        <end position="197"/>
    </location>
</feature>
<evidence type="ECO:0000313" key="3">
    <source>
        <dbReference type="Proteomes" id="UP000294678"/>
    </source>
</evidence>
<gene>
    <name evidence="2" type="ORF">EV215_0518</name>
</gene>
<name>A0AA46DZP9_9FUSO</name>
<dbReference type="PANTHER" id="PTHR34300">
    <property type="entry name" value="QUEUOSINE PRECURSOR TRANSPORTER-RELATED"/>
    <property type="match status" value="1"/>
</dbReference>
<dbReference type="RefSeq" id="WP_134112422.1">
    <property type="nucleotide sequence ID" value="NZ_SOBG01000002.1"/>
</dbReference>
<evidence type="ECO:0000256" key="1">
    <source>
        <dbReference type="HAMAP-Rule" id="MF_02088"/>
    </source>
</evidence>
<feature type="transmembrane region" description="Helical" evidence="1">
    <location>
        <begin position="29"/>
        <end position="47"/>
    </location>
</feature>
<dbReference type="NCBIfam" id="TIGR00697">
    <property type="entry name" value="queuosine precursor transporter"/>
    <property type="match status" value="1"/>
</dbReference>
<feature type="transmembrane region" description="Helical" evidence="1">
    <location>
        <begin position="120"/>
        <end position="141"/>
    </location>
</feature>
<dbReference type="GO" id="GO:0022857">
    <property type="term" value="F:transmembrane transporter activity"/>
    <property type="evidence" value="ECO:0007669"/>
    <property type="project" value="UniProtKB-UniRule"/>
</dbReference>
<accession>A0AA46DZP9</accession>
<comment type="similarity">
    <text evidence="1">Belongs to the vitamin uptake transporter (VUT/ECF) (TC 2.A.88) family. Q precursor transporter subfamily.</text>
</comment>
<feature type="transmembrane region" description="Helical" evidence="1">
    <location>
        <begin position="53"/>
        <end position="73"/>
    </location>
</feature>
<keyword evidence="1" id="KW-1003">Cell membrane</keyword>
<dbReference type="Proteomes" id="UP000294678">
    <property type="component" value="Unassembled WGS sequence"/>
</dbReference>
<comment type="subcellular location">
    <subcellularLocation>
        <location evidence="1">Cell membrane</location>
        <topology evidence="1">Multi-pass membrane protein</topology>
    </subcellularLocation>
</comment>
<dbReference type="HAMAP" id="MF_02088">
    <property type="entry name" value="Q_prec_transport"/>
    <property type="match status" value="1"/>
</dbReference>
<comment type="function">
    <text evidence="1">Involved in the import of queuosine (Q) precursors, required for Q precursor salvage.</text>
</comment>
<dbReference type="InterPro" id="IPR003744">
    <property type="entry name" value="YhhQ"/>
</dbReference>
<dbReference type="EMBL" id="SOBG01000002">
    <property type="protein sequence ID" value="TDT71829.1"/>
    <property type="molecule type" value="Genomic_DNA"/>
</dbReference>
<feature type="transmembrane region" description="Helical" evidence="1">
    <location>
        <begin position="6"/>
        <end position="22"/>
    </location>
</feature>
<protein>
    <recommendedName>
        <fullName evidence="1">Probable queuosine precursor transporter</fullName>
        <shortName evidence="1">Q precursor transporter</shortName>
    </recommendedName>
</protein>
<dbReference type="Pfam" id="PF02592">
    <property type="entry name" value="Vut_1"/>
    <property type="match status" value="1"/>
</dbReference>
<feature type="transmembrane region" description="Helical" evidence="1">
    <location>
        <begin position="85"/>
        <end position="108"/>
    </location>
</feature>
<dbReference type="AlphaFoldDB" id="A0AA46DZP9"/>
<comment type="caution">
    <text evidence="2">The sequence shown here is derived from an EMBL/GenBank/DDBJ whole genome shotgun (WGS) entry which is preliminary data.</text>
</comment>
<keyword evidence="3" id="KW-1185">Reference proteome</keyword>
<dbReference type="GO" id="GO:0005886">
    <property type="term" value="C:plasma membrane"/>
    <property type="evidence" value="ECO:0007669"/>
    <property type="project" value="UniProtKB-SubCell"/>
</dbReference>
<keyword evidence="1" id="KW-0812">Transmembrane</keyword>
<dbReference type="PANTHER" id="PTHR34300:SF2">
    <property type="entry name" value="QUEUOSINE PRECURSOR TRANSPORTER-RELATED"/>
    <property type="match status" value="1"/>
</dbReference>
<reference evidence="2 3" key="1">
    <citation type="submission" date="2019-03" db="EMBL/GenBank/DDBJ databases">
        <title>Genomic Encyclopedia of Type Strains, Phase IV (KMG-IV): sequencing the most valuable type-strain genomes for metagenomic binning, comparative biology and taxonomic classification.</title>
        <authorList>
            <person name="Goeker M."/>
        </authorList>
    </citation>
    <scope>NUCLEOTIDE SEQUENCE [LARGE SCALE GENOMIC DNA]</scope>
    <source>
        <strain evidence="2 3">DSM 100055</strain>
    </source>
</reference>
<keyword evidence="1" id="KW-0813">Transport</keyword>
<evidence type="ECO:0000313" key="2">
    <source>
        <dbReference type="EMBL" id="TDT71829.1"/>
    </source>
</evidence>
<feature type="transmembrane region" description="Helical" evidence="1">
    <location>
        <begin position="203"/>
        <end position="224"/>
    </location>
</feature>